<protein>
    <submittedName>
        <fullName evidence="1">Uncharacterized protein</fullName>
    </submittedName>
</protein>
<evidence type="ECO:0000313" key="1">
    <source>
        <dbReference type="EMBL" id="KAH8015588.1"/>
    </source>
</evidence>
<organism evidence="1 2">
    <name type="scientific">Sphaerodactylus townsendi</name>
    <dbReference type="NCBI Taxonomy" id="933632"/>
    <lineage>
        <taxon>Eukaryota</taxon>
        <taxon>Metazoa</taxon>
        <taxon>Chordata</taxon>
        <taxon>Craniata</taxon>
        <taxon>Vertebrata</taxon>
        <taxon>Euteleostomi</taxon>
        <taxon>Lepidosauria</taxon>
        <taxon>Squamata</taxon>
        <taxon>Bifurcata</taxon>
        <taxon>Gekkota</taxon>
        <taxon>Sphaerodactylidae</taxon>
        <taxon>Sphaerodactylus</taxon>
    </lineage>
</organism>
<dbReference type="EMBL" id="CM037614">
    <property type="protein sequence ID" value="KAH8015588.1"/>
    <property type="molecule type" value="Genomic_DNA"/>
</dbReference>
<gene>
    <name evidence="1" type="ORF">K3G42_005885</name>
</gene>
<accession>A0ACB8G7D7</accession>
<evidence type="ECO:0000313" key="2">
    <source>
        <dbReference type="Proteomes" id="UP000827872"/>
    </source>
</evidence>
<proteinExistence type="predicted"/>
<dbReference type="Proteomes" id="UP000827872">
    <property type="component" value="Linkage Group LG01"/>
</dbReference>
<name>A0ACB8G7D7_9SAUR</name>
<comment type="caution">
    <text evidence="1">The sequence shown here is derived from an EMBL/GenBank/DDBJ whole genome shotgun (WGS) entry which is preliminary data.</text>
</comment>
<keyword evidence="2" id="KW-1185">Reference proteome</keyword>
<sequence length="336" mass="35472">MLSLKQRMIGLNLYCGGAPAVPPQPAGTEDPHQGAAATAAGHGLWAPSEGPRALIGGGPRAGAPRALIGPLEAAPHSLIGWPLPQPLRPGTLPLPEEELDGCEPDAEAACPSPRLVPSPTGSLPSDDDEDGGRAPQKDALRAETLEVVLRYLLDAAAAEGGPEGPAKTLRGLLARFGPSGGSGAPPPSSARVARTVETLRRVGDDILQKHQLAFQGMLKKLEIKNKEDLKSISEVATHVFSDGITNWGRILTLISFGGFVAKHLKSINQESSIFPLAEIITDVLVKDKREWLVSHNAWEGFVKFFHVDDLEGSIRNVLIGFASFAGIGAGLAYMIR</sequence>
<reference evidence="1" key="1">
    <citation type="submission" date="2021-08" db="EMBL/GenBank/DDBJ databases">
        <title>The first chromosome-level gecko genome reveals the dynamic sex chromosomes of Neotropical dwarf geckos (Sphaerodactylidae: Sphaerodactylus).</title>
        <authorList>
            <person name="Pinto B.J."/>
            <person name="Keating S.E."/>
            <person name="Gamble T."/>
        </authorList>
    </citation>
    <scope>NUCLEOTIDE SEQUENCE</scope>
    <source>
        <strain evidence="1">TG3544</strain>
    </source>
</reference>